<dbReference type="STRING" id="27835.A0A0N4YGA4"/>
<dbReference type="EMBL" id="UYSL01021908">
    <property type="protein sequence ID" value="VDL79427.1"/>
    <property type="molecule type" value="Genomic_DNA"/>
</dbReference>
<evidence type="ECO:0000256" key="2">
    <source>
        <dbReference type="ARBA" id="ARBA00022679"/>
    </source>
</evidence>
<dbReference type="FunFam" id="3.40.250.10:FF:000058">
    <property type="entry name" value="MercaptoPyruvate SulfurTransferase homolog"/>
    <property type="match status" value="1"/>
</dbReference>
<protein>
    <recommendedName>
        <fullName evidence="1">thiosulfate sulfurtransferase</fullName>
        <ecNumber evidence="1">2.8.1.1</ecNumber>
    </recommendedName>
</protein>
<dbReference type="Pfam" id="PF00581">
    <property type="entry name" value="Rhodanese"/>
    <property type="match status" value="1"/>
</dbReference>
<name>A0A0N4YGA4_NIPBR</name>
<dbReference type="PROSITE" id="PS50206">
    <property type="entry name" value="RHODANESE_3"/>
    <property type="match status" value="1"/>
</dbReference>
<dbReference type="GO" id="GO:0005739">
    <property type="term" value="C:mitochondrion"/>
    <property type="evidence" value="ECO:0007669"/>
    <property type="project" value="TreeGrafter"/>
</dbReference>
<dbReference type="GO" id="GO:0004792">
    <property type="term" value="F:thiosulfate-cyanide sulfurtransferase activity"/>
    <property type="evidence" value="ECO:0007669"/>
    <property type="project" value="UniProtKB-EC"/>
</dbReference>
<organism evidence="8">
    <name type="scientific">Nippostrongylus brasiliensis</name>
    <name type="common">Rat hookworm</name>
    <dbReference type="NCBI Taxonomy" id="27835"/>
    <lineage>
        <taxon>Eukaryota</taxon>
        <taxon>Metazoa</taxon>
        <taxon>Ecdysozoa</taxon>
        <taxon>Nematoda</taxon>
        <taxon>Chromadorea</taxon>
        <taxon>Rhabditida</taxon>
        <taxon>Rhabditina</taxon>
        <taxon>Rhabditomorpha</taxon>
        <taxon>Strongyloidea</taxon>
        <taxon>Heligmosomidae</taxon>
        <taxon>Nippostrongylus</taxon>
    </lineage>
</organism>
<dbReference type="Gene3D" id="3.40.250.10">
    <property type="entry name" value="Rhodanese-like domain"/>
    <property type="match status" value="1"/>
</dbReference>
<reference evidence="6 7" key="2">
    <citation type="submission" date="2018-11" db="EMBL/GenBank/DDBJ databases">
        <authorList>
            <consortium name="Pathogen Informatics"/>
        </authorList>
    </citation>
    <scope>NUCLEOTIDE SEQUENCE [LARGE SCALE GENOMIC DNA]</scope>
</reference>
<comment type="catalytic activity">
    <reaction evidence="4">
        <text>thiosulfate + hydrogen cyanide = thiocyanate + sulfite + 2 H(+)</text>
        <dbReference type="Rhea" id="RHEA:16881"/>
        <dbReference type="ChEBI" id="CHEBI:15378"/>
        <dbReference type="ChEBI" id="CHEBI:17359"/>
        <dbReference type="ChEBI" id="CHEBI:18022"/>
        <dbReference type="ChEBI" id="CHEBI:18407"/>
        <dbReference type="ChEBI" id="CHEBI:33542"/>
        <dbReference type="EC" id="2.8.1.1"/>
    </reaction>
</comment>
<dbReference type="OMA" id="QPRAYVE"/>
<proteinExistence type="predicted"/>
<accession>A0A0N4YGA4</accession>
<reference evidence="8" key="1">
    <citation type="submission" date="2017-02" db="UniProtKB">
        <authorList>
            <consortium name="WormBaseParasite"/>
        </authorList>
    </citation>
    <scope>IDENTIFICATION</scope>
</reference>
<dbReference type="PROSITE" id="PS00380">
    <property type="entry name" value="RHODANESE_1"/>
    <property type="match status" value="1"/>
</dbReference>
<evidence type="ECO:0000256" key="1">
    <source>
        <dbReference type="ARBA" id="ARBA00012245"/>
    </source>
</evidence>
<dbReference type="EC" id="2.8.1.1" evidence="1"/>
<dbReference type="InterPro" id="IPR045078">
    <property type="entry name" value="TST/MPST-like"/>
</dbReference>
<feature type="domain" description="Rhodanese" evidence="5">
    <location>
        <begin position="15"/>
        <end position="153"/>
    </location>
</feature>
<evidence type="ECO:0000313" key="7">
    <source>
        <dbReference type="Proteomes" id="UP000271162"/>
    </source>
</evidence>
<evidence type="ECO:0000256" key="4">
    <source>
        <dbReference type="ARBA" id="ARBA00047549"/>
    </source>
</evidence>
<keyword evidence="2" id="KW-0808">Transferase</keyword>
<dbReference type="InterPro" id="IPR001307">
    <property type="entry name" value="Thiosulphate_STrfase_CS"/>
</dbReference>
<dbReference type="PANTHER" id="PTHR11364:SF27">
    <property type="entry name" value="SULFURTRANSFERASE"/>
    <property type="match status" value="1"/>
</dbReference>
<dbReference type="AlphaFoldDB" id="A0A0N4YGA4"/>
<evidence type="ECO:0000313" key="8">
    <source>
        <dbReference type="WBParaSite" id="NBR_0001583201-mRNA-1"/>
    </source>
</evidence>
<evidence type="ECO:0000313" key="6">
    <source>
        <dbReference type="EMBL" id="VDL79427.1"/>
    </source>
</evidence>
<dbReference type="SUPFAM" id="SSF52821">
    <property type="entry name" value="Rhodanese/Cell cycle control phosphatase"/>
    <property type="match status" value="1"/>
</dbReference>
<sequence>MSVPDVVNVEWLAKQKDDVVLLDASYDMMAKPDPVEFKKKFYGKFETLMAEKPNSSYLAEHIPGAVHFNLDAAFYPSEFIRFDLYPADEFEKYIRLLGVNTGDHVVVYSRGSFAGMMWAARAWWTFKLYGHENVSVLDGGLAAWKNAGHPVTNKPVIVKPGNWTAKKPDPSRLISFEELSVENNNGVSLFDDLRKLVESAPFYHFVLYKKIVVVHENPAG</sequence>
<gene>
    <name evidence="6" type="ORF">NBR_LOCUS15833</name>
</gene>
<evidence type="ECO:0000259" key="5">
    <source>
        <dbReference type="PROSITE" id="PS50206"/>
    </source>
</evidence>
<dbReference type="WBParaSite" id="NBR_0001583201-mRNA-1">
    <property type="protein sequence ID" value="NBR_0001583201-mRNA-1"/>
    <property type="gene ID" value="NBR_0001583201"/>
</dbReference>
<keyword evidence="7" id="KW-1185">Reference proteome</keyword>
<dbReference type="InterPro" id="IPR001763">
    <property type="entry name" value="Rhodanese-like_dom"/>
</dbReference>
<dbReference type="CDD" id="cd01448">
    <property type="entry name" value="TST_Repeat_1"/>
    <property type="match status" value="1"/>
</dbReference>
<dbReference type="PANTHER" id="PTHR11364">
    <property type="entry name" value="THIOSULFATE SULFERTANSFERASE"/>
    <property type="match status" value="1"/>
</dbReference>
<dbReference type="Proteomes" id="UP000271162">
    <property type="component" value="Unassembled WGS sequence"/>
</dbReference>
<dbReference type="SMART" id="SM00450">
    <property type="entry name" value="RHOD"/>
    <property type="match status" value="1"/>
</dbReference>
<evidence type="ECO:0000256" key="3">
    <source>
        <dbReference type="ARBA" id="ARBA00022737"/>
    </source>
</evidence>
<dbReference type="InterPro" id="IPR036873">
    <property type="entry name" value="Rhodanese-like_dom_sf"/>
</dbReference>
<keyword evidence="3" id="KW-0677">Repeat</keyword>